<organism evidence="2 3">
    <name type="scientific">Amycolatopsis japonica</name>
    <dbReference type="NCBI Taxonomy" id="208439"/>
    <lineage>
        <taxon>Bacteria</taxon>
        <taxon>Bacillati</taxon>
        <taxon>Actinomycetota</taxon>
        <taxon>Actinomycetes</taxon>
        <taxon>Pseudonocardiales</taxon>
        <taxon>Pseudonocardiaceae</taxon>
        <taxon>Amycolatopsis</taxon>
        <taxon>Amycolatopsis japonica group</taxon>
    </lineage>
</organism>
<dbReference type="eggNOG" id="ENOG5033YNM">
    <property type="taxonomic scope" value="Bacteria"/>
</dbReference>
<evidence type="ECO:0000313" key="2">
    <source>
        <dbReference type="EMBL" id="AIG79791.1"/>
    </source>
</evidence>
<accession>A0A075V5M7</accession>
<sequence>MHVYVVPVTNPGLPTALFLPTAKKPKDYTSAEIELRATKDGRMALIAFSSVQRLVECCGPHQPWALVKSEHLGRVHQAQPYDLIVLDSDLPEELRHREALV</sequence>
<dbReference type="NCBIfam" id="NF042914">
    <property type="entry name" value="SAV915_dom"/>
    <property type="match status" value="1"/>
</dbReference>
<proteinExistence type="predicted"/>
<dbReference type="KEGG" id="aja:AJAP_34920"/>
<dbReference type="Pfam" id="PF07179">
    <property type="entry name" value="SseB"/>
    <property type="match status" value="1"/>
</dbReference>
<dbReference type="STRING" id="208439.AJAP_34920"/>
<dbReference type="HOGENOM" id="CLU_168033_0_0_11"/>
<name>A0A075V5M7_9PSEU</name>
<keyword evidence="3" id="KW-1185">Reference proteome</keyword>
<evidence type="ECO:0000313" key="3">
    <source>
        <dbReference type="Proteomes" id="UP000028492"/>
    </source>
</evidence>
<dbReference type="InterPro" id="IPR009839">
    <property type="entry name" value="SseB_N"/>
</dbReference>
<dbReference type="InterPro" id="IPR049975">
    <property type="entry name" value="SAV_915-like_dom"/>
</dbReference>
<protein>
    <recommendedName>
        <fullName evidence="1">SseB protein N-terminal domain-containing protein</fullName>
    </recommendedName>
</protein>
<dbReference type="AlphaFoldDB" id="A0A075V5M7"/>
<evidence type="ECO:0000259" key="1">
    <source>
        <dbReference type="Pfam" id="PF07179"/>
    </source>
</evidence>
<reference evidence="2 3" key="1">
    <citation type="journal article" date="2014" name="J. Biotechnol.">
        <title>Complete genome sequence of the actinobacterium Amycolatopsis japonica MG417-CF17(T) (=DSM 44213T) producing (S,S)-N,N'-ethylenediaminedisuccinic acid.</title>
        <authorList>
            <person name="Stegmann E."/>
            <person name="Albersmeier A."/>
            <person name="Spohn M."/>
            <person name="Gert H."/>
            <person name="Weber T."/>
            <person name="Wohlleben W."/>
            <person name="Kalinowski J."/>
            <person name="Ruckert C."/>
        </authorList>
    </citation>
    <scope>NUCLEOTIDE SEQUENCE [LARGE SCALE GENOMIC DNA]</scope>
    <source>
        <strain evidence="3">MG417-CF17 (DSM 44213)</strain>
    </source>
</reference>
<dbReference type="EMBL" id="CP008953">
    <property type="protein sequence ID" value="AIG79791.1"/>
    <property type="molecule type" value="Genomic_DNA"/>
</dbReference>
<gene>
    <name evidence="2" type="ORF">AJAP_34920</name>
</gene>
<dbReference type="Proteomes" id="UP000028492">
    <property type="component" value="Chromosome"/>
</dbReference>
<feature type="domain" description="SseB protein N-terminal" evidence="1">
    <location>
        <begin position="17"/>
        <end position="92"/>
    </location>
</feature>